<accession>A0A4V2V0J3</accession>
<reference evidence="1 2" key="1">
    <citation type="submission" date="2019-03" db="EMBL/GenBank/DDBJ databases">
        <title>Genomic Encyclopedia of Type Strains, Phase IV (KMG-IV): sequencing the most valuable type-strain genomes for metagenomic binning, comparative biology and taxonomic classification.</title>
        <authorList>
            <person name="Goeker M."/>
        </authorList>
    </citation>
    <scope>NUCLEOTIDE SEQUENCE [LARGE SCALE GENOMIC DNA]</scope>
    <source>
        <strain evidence="1 2">DSM 24629</strain>
    </source>
</reference>
<keyword evidence="2" id="KW-1185">Reference proteome</keyword>
<dbReference type="Proteomes" id="UP000294902">
    <property type="component" value="Unassembled WGS sequence"/>
</dbReference>
<dbReference type="AlphaFoldDB" id="A0A4V2V0J3"/>
<sequence>MVSNEELFDKIKDLYCDGFQEVILDVDSRLEQRIKPLEEYLKVIVELMERMI</sequence>
<name>A0A4V2V0J3_9FIRM</name>
<gene>
    <name evidence="1" type="ORF">EDC18_102406</name>
</gene>
<dbReference type="RefSeq" id="WP_165878478.1">
    <property type="nucleotide sequence ID" value="NZ_SMAL01000002.1"/>
</dbReference>
<proteinExistence type="predicted"/>
<evidence type="ECO:0000313" key="2">
    <source>
        <dbReference type="Proteomes" id="UP000294902"/>
    </source>
</evidence>
<comment type="caution">
    <text evidence="1">The sequence shown here is derived from an EMBL/GenBank/DDBJ whole genome shotgun (WGS) entry which is preliminary data.</text>
</comment>
<organism evidence="1 2">
    <name type="scientific">Natranaerovirga pectinivora</name>
    <dbReference type="NCBI Taxonomy" id="682400"/>
    <lineage>
        <taxon>Bacteria</taxon>
        <taxon>Bacillati</taxon>
        <taxon>Bacillota</taxon>
        <taxon>Clostridia</taxon>
        <taxon>Lachnospirales</taxon>
        <taxon>Natranaerovirgaceae</taxon>
        <taxon>Natranaerovirga</taxon>
    </lineage>
</organism>
<protein>
    <submittedName>
        <fullName evidence="1">Uncharacterized protein</fullName>
    </submittedName>
</protein>
<dbReference type="EMBL" id="SMAL01000002">
    <property type="protein sequence ID" value="TCT16387.1"/>
    <property type="molecule type" value="Genomic_DNA"/>
</dbReference>
<evidence type="ECO:0000313" key="1">
    <source>
        <dbReference type="EMBL" id="TCT16387.1"/>
    </source>
</evidence>